<proteinExistence type="predicted"/>
<accession>A0ABU3T8I8</accession>
<organism evidence="2 3">
    <name type="scientific">Microbacterium galbum</name>
    <dbReference type="NCBI Taxonomy" id="3075994"/>
    <lineage>
        <taxon>Bacteria</taxon>
        <taxon>Bacillati</taxon>
        <taxon>Actinomycetota</taxon>
        <taxon>Actinomycetes</taxon>
        <taxon>Micrococcales</taxon>
        <taxon>Microbacteriaceae</taxon>
        <taxon>Microbacterium</taxon>
    </lineage>
</organism>
<sequence length="414" mass="43151">MALTLDIAANTRQAQAQVKDLGKALDEVSDSLDDMAKDADRSGSKIERELDKVGDAGKEAGRDIESAGDKVERTFDNMVRDAKKADRAVSDVGDNGGRSLGKVKDGAQEVQQEFGQNMAESVSSFRGDLQDLGQVGQDTLGGLAGTVAGMGPAGLAGAFALAAGAVGLGALTAAQDEAKEKQDALNESAAKFAEGYLNGINGAIDASQVFAEINAINTDPERYKQAGENAKNWGVDVSTAIRAMAGDATALGTIDAALDRQKAAMDANSAGADNYAQSIEAATTGQSTANSTYLAGRDALDQLTGAMDQGRQQAENAQRALYDYAQTAGVATGETDDLGNSIVRLPGGKEIVMNANTKQANENVDAFEQNVQSVRDKTTTVHAVLDDSSVRLYRPPTIRVPAQVVFNNGRVAQQ</sequence>
<gene>
    <name evidence="2" type="ORF">RWH45_10645</name>
</gene>
<name>A0ABU3T8I8_9MICO</name>
<dbReference type="EMBL" id="JAWDIS010000002">
    <property type="protein sequence ID" value="MDU0367676.1"/>
    <property type="molecule type" value="Genomic_DNA"/>
</dbReference>
<comment type="caution">
    <text evidence="2">The sequence shown here is derived from an EMBL/GenBank/DDBJ whole genome shotgun (WGS) entry which is preliminary data.</text>
</comment>
<evidence type="ECO:0000313" key="2">
    <source>
        <dbReference type="EMBL" id="MDU0367676.1"/>
    </source>
</evidence>
<evidence type="ECO:0000313" key="3">
    <source>
        <dbReference type="Proteomes" id="UP001263371"/>
    </source>
</evidence>
<protein>
    <submittedName>
        <fullName evidence="2">Uncharacterized protein</fullName>
    </submittedName>
</protein>
<dbReference type="Proteomes" id="UP001263371">
    <property type="component" value="Unassembled WGS sequence"/>
</dbReference>
<feature type="region of interest" description="Disordered" evidence="1">
    <location>
        <begin position="34"/>
        <end position="68"/>
    </location>
</feature>
<keyword evidence="3" id="KW-1185">Reference proteome</keyword>
<dbReference type="RefSeq" id="WP_315994875.1">
    <property type="nucleotide sequence ID" value="NZ_JAWDIS010000002.1"/>
</dbReference>
<reference evidence="2 3" key="1">
    <citation type="submission" date="2023-09" db="EMBL/GenBank/DDBJ databases">
        <title>Microbacterium fusihabitans sp. nov., Microbacterium phycihabitans sp. nov., and Microbacterium cervinum sp. nov., isolated from dried seaweeds of beach.</title>
        <authorList>
            <person name="Lee S.D."/>
        </authorList>
    </citation>
    <scope>NUCLEOTIDE SEQUENCE [LARGE SCALE GENOMIC DNA]</scope>
    <source>
        <strain evidence="2 3">KSW4-17</strain>
    </source>
</reference>
<evidence type="ECO:0000256" key="1">
    <source>
        <dbReference type="SAM" id="MobiDB-lite"/>
    </source>
</evidence>